<dbReference type="EMBL" id="BEDT01000004">
    <property type="protein sequence ID" value="GAX48069.1"/>
    <property type="molecule type" value="Genomic_DNA"/>
</dbReference>
<keyword evidence="1" id="KW-0812">Transmembrane</keyword>
<dbReference type="RefSeq" id="WP_157905808.1">
    <property type="nucleotide sequence ID" value="NZ_BEDT01000004.1"/>
</dbReference>
<feature type="transmembrane region" description="Helical" evidence="1">
    <location>
        <begin position="27"/>
        <end position="46"/>
    </location>
</feature>
<comment type="caution">
    <text evidence="2">The sequence shown here is derived from an EMBL/GenBank/DDBJ whole genome shotgun (WGS) entry which is preliminary data.</text>
</comment>
<evidence type="ECO:0000256" key="1">
    <source>
        <dbReference type="SAM" id="Phobius"/>
    </source>
</evidence>
<accession>A0A224X1I5</accession>
<protein>
    <submittedName>
        <fullName evidence="2">Uncharacterized protein</fullName>
    </submittedName>
</protein>
<feature type="transmembrane region" description="Helical" evidence="1">
    <location>
        <begin position="5"/>
        <end position="21"/>
    </location>
</feature>
<keyword evidence="1" id="KW-1133">Transmembrane helix</keyword>
<gene>
    <name evidence="2" type="ORF">RsY01_1683</name>
</gene>
<proteinExistence type="predicted"/>
<organism evidence="2 3">
    <name type="scientific">Pseudolactococcus reticulitermitis</name>
    <dbReference type="NCBI Taxonomy" id="2025039"/>
    <lineage>
        <taxon>Bacteria</taxon>
        <taxon>Bacillati</taxon>
        <taxon>Bacillota</taxon>
        <taxon>Bacilli</taxon>
        <taxon>Lactobacillales</taxon>
        <taxon>Streptococcaceae</taxon>
        <taxon>Pseudolactococcus</taxon>
    </lineage>
</organism>
<reference evidence="3" key="1">
    <citation type="submission" date="2017-08" db="EMBL/GenBank/DDBJ databases">
        <title>Draft genome sequence of Lactococcus sp. strain Rs-Y01, isolated from the gut of the lower termite Reticulitermes speratus.</title>
        <authorList>
            <person name="Ohkuma M."/>
            <person name="Yuki M."/>
        </authorList>
    </citation>
    <scope>NUCLEOTIDE SEQUENCE [LARGE SCALE GENOMIC DNA]</scope>
    <source>
        <strain evidence="3">Rs-Y01</strain>
    </source>
</reference>
<evidence type="ECO:0000313" key="3">
    <source>
        <dbReference type="Proteomes" id="UP000218689"/>
    </source>
</evidence>
<keyword evidence="3" id="KW-1185">Reference proteome</keyword>
<name>A0A224X1I5_9LACT</name>
<dbReference type="AlphaFoldDB" id="A0A224X1I5"/>
<keyword evidence="1" id="KW-0472">Membrane</keyword>
<dbReference type="Proteomes" id="UP000218689">
    <property type="component" value="Unassembled WGS sequence"/>
</dbReference>
<dbReference type="OrthoDB" id="2243153at2"/>
<evidence type="ECO:0000313" key="2">
    <source>
        <dbReference type="EMBL" id="GAX48069.1"/>
    </source>
</evidence>
<sequence length="58" mass="6292">MLQKWGWAFISLALLIFISTLQGKGVFLIVSILLFALGLGMVIVGGKKDKSDQNGEPK</sequence>